<protein>
    <recommendedName>
        <fullName evidence="1">RNA polymerase sigma-70 region 4 domain-containing protein</fullName>
    </recommendedName>
</protein>
<proteinExistence type="predicted"/>
<dbReference type="GO" id="GO:0003700">
    <property type="term" value="F:DNA-binding transcription factor activity"/>
    <property type="evidence" value="ECO:0007669"/>
    <property type="project" value="InterPro"/>
</dbReference>
<dbReference type="Pfam" id="PF04545">
    <property type="entry name" value="Sigma70_r4"/>
    <property type="match status" value="1"/>
</dbReference>
<sequence length="69" mass="8246">MSKLENVLEKNNLEEGYKFLTEREKRVIALYYLEGYTDEEIATFYGINQQNVNRQRKRGIAKLKIIKSF</sequence>
<dbReference type="EMBL" id="PFKO01000128">
    <property type="protein sequence ID" value="PIY33060.1"/>
    <property type="molecule type" value="Genomic_DNA"/>
</dbReference>
<dbReference type="InterPro" id="IPR007630">
    <property type="entry name" value="RNA_pol_sigma70_r4"/>
</dbReference>
<dbReference type="NCBIfam" id="TIGR02937">
    <property type="entry name" value="sigma70-ECF"/>
    <property type="match status" value="1"/>
</dbReference>
<dbReference type="InterPro" id="IPR014284">
    <property type="entry name" value="RNA_pol_sigma-70_dom"/>
</dbReference>
<accession>A0A2M7PR22</accession>
<evidence type="ECO:0000313" key="3">
    <source>
        <dbReference type="Proteomes" id="UP000230646"/>
    </source>
</evidence>
<dbReference type="RefSeq" id="WP_406607221.1">
    <property type="nucleotide sequence ID" value="NZ_PFKO01000128.1"/>
</dbReference>
<dbReference type="SUPFAM" id="SSF88659">
    <property type="entry name" value="Sigma3 and sigma4 domains of RNA polymerase sigma factors"/>
    <property type="match status" value="1"/>
</dbReference>
<evidence type="ECO:0000313" key="2">
    <source>
        <dbReference type="EMBL" id="PIY33060.1"/>
    </source>
</evidence>
<comment type="caution">
    <text evidence="2">The sequence shown here is derived from an EMBL/GenBank/DDBJ whole genome shotgun (WGS) entry which is preliminary data.</text>
</comment>
<dbReference type="InterPro" id="IPR013324">
    <property type="entry name" value="RNA_pol_sigma_r3/r4-like"/>
</dbReference>
<dbReference type="Proteomes" id="UP000230646">
    <property type="component" value="Unassembled WGS sequence"/>
</dbReference>
<dbReference type="GO" id="GO:0006352">
    <property type="term" value="P:DNA-templated transcription initiation"/>
    <property type="evidence" value="ECO:0007669"/>
    <property type="project" value="InterPro"/>
</dbReference>
<dbReference type="AlphaFoldDB" id="A0A2M7PR22"/>
<evidence type="ECO:0000259" key="1">
    <source>
        <dbReference type="Pfam" id="PF04545"/>
    </source>
</evidence>
<name>A0A2M7PR22_9BACT</name>
<dbReference type="Gene3D" id="1.20.140.160">
    <property type="match status" value="1"/>
</dbReference>
<organism evidence="2 3">
    <name type="scientific">Candidatus Infernicultor aquiphilus</name>
    <dbReference type="NCBI Taxonomy" id="1805029"/>
    <lineage>
        <taxon>Bacteria</taxon>
        <taxon>Pseudomonadati</taxon>
        <taxon>Atribacterota</taxon>
        <taxon>Candidatus Phoenicimicrobiia</taxon>
        <taxon>Candidatus Pheonicimicrobiales</taxon>
        <taxon>Candidatus Phoenicimicrobiaceae</taxon>
        <taxon>Candidatus Infernicultor</taxon>
    </lineage>
</organism>
<feature type="domain" description="RNA polymerase sigma-70 region 4" evidence="1">
    <location>
        <begin position="20"/>
        <end position="64"/>
    </location>
</feature>
<gene>
    <name evidence="2" type="ORF">COZ07_03545</name>
</gene>
<reference evidence="2 3" key="1">
    <citation type="submission" date="2017-09" db="EMBL/GenBank/DDBJ databases">
        <title>Depth-based differentiation of microbial function through sediment-hosted aquifers and enrichment of novel symbionts in the deep terrestrial subsurface.</title>
        <authorList>
            <person name="Probst A.J."/>
            <person name="Ladd B."/>
            <person name="Jarett J.K."/>
            <person name="Geller-Mcgrath D.E."/>
            <person name="Sieber C.M."/>
            <person name="Emerson J.B."/>
            <person name="Anantharaman K."/>
            <person name="Thomas B.C."/>
            <person name="Malmstrom R."/>
            <person name="Stieglmeier M."/>
            <person name="Klingl A."/>
            <person name="Woyke T."/>
            <person name="Ryan C.M."/>
            <person name="Banfield J.F."/>
        </authorList>
    </citation>
    <scope>NUCLEOTIDE SEQUENCE [LARGE SCALE GENOMIC DNA]</scope>
    <source>
        <strain evidence="2">CG_4_10_14_3_um_filter_34_13</strain>
    </source>
</reference>